<sequence length="462" mass="52726">MDGMETDDLLDEVQIGQSQRQVRDKSLSPRSKEYVQHLITDVKSKKASLHKDKNGNIVVDYQSDLKKVLAGKDVSQTAKIVSAKNKQEELAYVEAFSEIISKMKELKAPSGINFANDQIYTPKGVYVEKEHFTKTSEILGKGISGNIFVVKDNKTGIDHALKTYLIAEFRDEELKMWIDLNEEDFVPSLLLVRIEGNKIHFHMEKLTEVVSLRKVIDDLLGNIDPDKIKGVSLCFLHGLLTAVDKIHDKRWTHNDLHGGNVMLQKNDLSIDVKIIDFGLGHRMESLRLNDDIKRYESDILWCFRLFSAMYLGEEFNDIYDLKKNGLKKLTESLEHYEEDNRKEILQIFDVFLEITSINSHKFGKTKEALENVSEVLEKNNINKGEMLEHAAKKLFPEKITPVNSMDLDDFTDSPREGLFLQALGNGTIEQESDKINSVGSTDSIAPEVVRDILEEMSIRPRK</sequence>
<evidence type="ECO:0000256" key="1">
    <source>
        <dbReference type="SAM" id="Coils"/>
    </source>
</evidence>
<dbReference type="GO" id="GO:0005524">
    <property type="term" value="F:ATP binding"/>
    <property type="evidence" value="ECO:0007669"/>
    <property type="project" value="InterPro"/>
</dbReference>
<accession>V3YY91</accession>
<dbReference type="Gene3D" id="3.30.200.20">
    <property type="entry name" value="Phosphorylase Kinase, domain 1"/>
    <property type="match status" value="1"/>
</dbReference>
<proteinExistence type="predicted"/>
<dbReference type="Pfam" id="PF00069">
    <property type="entry name" value="Pkinase"/>
    <property type="match status" value="1"/>
</dbReference>
<protein>
    <recommendedName>
        <fullName evidence="2">Protein kinase domain-containing protein</fullName>
    </recommendedName>
</protein>
<dbReference type="STRING" id="225164.V3YY91"/>
<dbReference type="SMART" id="SM00220">
    <property type="entry name" value="S_TKc"/>
    <property type="match status" value="1"/>
</dbReference>
<dbReference type="HOGENOM" id="CLU_592242_0_0_1"/>
<dbReference type="GeneID" id="20250278"/>
<dbReference type="InterPro" id="IPR000719">
    <property type="entry name" value="Prot_kinase_dom"/>
</dbReference>
<feature type="domain" description="Protein kinase" evidence="2">
    <location>
        <begin position="133"/>
        <end position="462"/>
    </location>
</feature>
<organism evidence="3 4">
    <name type="scientific">Lottia gigantea</name>
    <name type="common">Giant owl limpet</name>
    <dbReference type="NCBI Taxonomy" id="225164"/>
    <lineage>
        <taxon>Eukaryota</taxon>
        <taxon>Metazoa</taxon>
        <taxon>Spiralia</taxon>
        <taxon>Lophotrochozoa</taxon>
        <taxon>Mollusca</taxon>
        <taxon>Gastropoda</taxon>
        <taxon>Patellogastropoda</taxon>
        <taxon>Lottioidea</taxon>
        <taxon>Lottiidae</taxon>
        <taxon>Lottia</taxon>
    </lineage>
</organism>
<dbReference type="OMA" id="HIEALCE"/>
<dbReference type="KEGG" id="lgi:LOTGIDRAFT_236872"/>
<dbReference type="RefSeq" id="XP_009066278.1">
    <property type="nucleotide sequence ID" value="XM_009068030.1"/>
</dbReference>
<reference evidence="3 4" key="1">
    <citation type="journal article" date="2013" name="Nature">
        <title>Insights into bilaterian evolution from three spiralian genomes.</title>
        <authorList>
            <person name="Simakov O."/>
            <person name="Marletaz F."/>
            <person name="Cho S.J."/>
            <person name="Edsinger-Gonzales E."/>
            <person name="Havlak P."/>
            <person name="Hellsten U."/>
            <person name="Kuo D.H."/>
            <person name="Larsson T."/>
            <person name="Lv J."/>
            <person name="Arendt D."/>
            <person name="Savage R."/>
            <person name="Osoegawa K."/>
            <person name="de Jong P."/>
            <person name="Grimwood J."/>
            <person name="Chapman J.A."/>
            <person name="Shapiro H."/>
            <person name="Aerts A."/>
            <person name="Otillar R.P."/>
            <person name="Terry A.Y."/>
            <person name="Boore J.L."/>
            <person name="Grigoriev I.V."/>
            <person name="Lindberg D.R."/>
            <person name="Seaver E.C."/>
            <person name="Weisblat D.A."/>
            <person name="Putnam N.H."/>
            <person name="Rokhsar D.S."/>
        </authorList>
    </citation>
    <scope>NUCLEOTIDE SEQUENCE [LARGE SCALE GENOMIC DNA]</scope>
</reference>
<keyword evidence="1" id="KW-0175">Coiled coil</keyword>
<evidence type="ECO:0000259" key="2">
    <source>
        <dbReference type="PROSITE" id="PS50011"/>
    </source>
</evidence>
<keyword evidence="4" id="KW-1185">Reference proteome</keyword>
<dbReference type="CTD" id="20250278"/>
<dbReference type="PROSITE" id="PS50011">
    <property type="entry name" value="PROTEIN_KINASE_DOM"/>
    <property type="match status" value="1"/>
</dbReference>
<dbReference type="AlphaFoldDB" id="V3YY91"/>
<name>V3YY91_LOTGI</name>
<dbReference type="OrthoDB" id="6128227at2759"/>
<dbReference type="InterPro" id="IPR011009">
    <property type="entry name" value="Kinase-like_dom_sf"/>
</dbReference>
<dbReference type="Gene3D" id="1.10.510.10">
    <property type="entry name" value="Transferase(Phosphotransferase) domain 1"/>
    <property type="match status" value="1"/>
</dbReference>
<feature type="coiled-coil region" evidence="1">
    <location>
        <begin position="319"/>
        <end position="346"/>
    </location>
</feature>
<gene>
    <name evidence="3" type="ORF">LOTGIDRAFT_236872</name>
</gene>
<evidence type="ECO:0000313" key="3">
    <source>
        <dbReference type="EMBL" id="ESO83098.1"/>
    </source>
</evidence>
<evidence type="ECO:0000313" key="4">
    <source>
        <dbReference type="Proteomes" id="UP000030746"/>
    </source>
</evidence>
<dbReference type="SUPFAM" id="SSF56112">
    <property type="entry name" value="Protein kinase-like (PK-like)"/>
    <property type="match status" value="1"/>
</dbReference>
<dbReference type="EMBL" id="KB203796">
    <property type="protein sequence ID" value="ESO83098.1"/>
    <property type="molecule type" value="Genomic_DNA"/>
</dbReference>
<dbReference type="Proteomes" id="UP000030746">
    <property type="component" value="Unassembled WGS sequence"/>
</dbReference>
<dbReference type="GO" id="GO:0004672">
    <property type="term" value="F:protein kinase activity"/>
    <property type="evidence" value="ECO:0007669"/>
    <property type="project" value="InterPro"/>
</dbReference>